<name>A0ABW6S3L0_9NOCA</name>
<evidence type="ECO:0000256" key="1">
    <source>
        <dbReference type="SAM" id="MobiDB-lite"/>
    </source>
</evidence>
<dbReference type="EMBL" id="JBIAQY010000008">
    <property type="protein sequence ID" value="MFF3570885.1"/>
    <property type="molecule type" value="Genomic_DNA"/>
</dbReference>
<protein>
    <submittedName>
        <fullName evidence="2">Uncharacterized protein</fullName>
    </submittedName>
</protein>
<keyword evidence="3" id="KW-1185">Reference proteome</keyword>
<dbReference type="RefSeq" id="WP_040820624.1">
    <property type="nucleotide sequence ID" value="NZ_JBIAQY010000008.1"/>
</dbReference>
<proteinExistence type="predicted"/>
<feature type="region of interest" description="Disordered" evidence="1">
    <location>
        <begin position="87"/>
        <end position="109"/>
    </location>
</feature>
<sequence length="422" mass="45158">MTAPGPLSVPTPPTMPLARTVEMPAHIGYPSGALSLRFTEVTVEPTREPDAVAVSDGDRTVVGLPPLLVRARYAIDATPDRVATVDGGGDLSLLPESATAPRSGAETEAHPEWLDNARDQRMRLAQTENGCSLLNVYDQHTDVFAELFDPNLGTFSDDIWTKHGGTAAMAADTHNAVTNGQDAINDPAKSYQLHTGDMASYNVNAFTRQVAAASYTLYLDPDYDPYDYPDRQPQPKYQEASQATWDFANAVKDNGNDDKDATNPMTRDEVYQAVIDHPGPSTASAFPRERFAAVLSPFADDVWAGWDDDERDLIREFHRQARAGREALRAATAPTPLFEGAGSGGVTGAAVVIDAAGAVHVEFPDFDLALDDSGWTGAAADIARDRLNAAGFLAGLVRDAVAERLRGAVLAGEPSLLTDPPL</sequence>
<accession>A0ABW6S3L0</accession>
<dbReference type="Proteomes" id="UP001601992">
    <property type="component" value="Unassembled WGS sequence"/>
</dbReference>
<organism evidence="2 3">
    <name type="scientific">Nocardia jiangxiensis</name>
    <dbReference type="NCBI Taxonomy" id="282685"/>
    <lineage>
        <taxon>Bacteria</taxon>
        <taxon>Bacillati</taxon>
        <taxon>Actinomycetota</taxon>
        <taxon>Actinomycetes</taxon>
        <taxon>Mycobacteriales</taxon>
        <taxon>Nocardiaceae</taxon>
        <taxon>Nocardia</taxon>
    </lineage>
</organism>
<reference evidence="2 3" key="1">
    <citation type="submission" date="2024-10" db="EMBL/GenBank/DDBJ databases">
        <title>The Natural Products Discovery Center: Release of the First 8490 Sequenced Strains for Exploring Actinobacteria Biosynthetic Diversity.</title>
        <authorList>
            <person name="Kalkreuter E."/>
            <person name="Kautsar S.A."/>
            <person name="Yang D."/>
            <person name="Bader C.D."/>
            <person name="Teijaro C.N."/>
            <person name="Fluegel L."/>
            <person name="Davis C.M."/>
            <person name="Simpson J.R."/>
            <person name="Lauterbach L."/>
            <person name="Steele A.D."/>
            <person name="Gui C."/>
            <person name="Meng S."/>
            <person name="Li G."/>
            <person name="Viehrig K."/>
            <person name="Ye F."/>
            <person name="Su P."/>
            <person name="Kiefer A.F."/>
            <person name="Nichols A."/>
            <person name="Cepeda A.J."/>
            <person name="Yan W."/>
            <person name="Fan B."/>
            <person name="Jiang Y."/>
            <person name="Adhikari A."/>
            <person name="Zheng C.-J."/>
            <person name="Schuster L."/>
            <person name="Cowan T.M."/>
            <person name="Smanski M.J."/>
            <person name="Chevrette M.G."/>
            <person name="De Carvalho L.P.S."/>
            <person name="Shen B."/>
        </authorList>
    </citation>
    <scope>NUCLEOTIDE SEQUENCE [LARGE SCALE GENOMIC DNA]</scope>
    <source>
        <strain evidence="2 3">NPDC002593</strain>
    </source>
</reference>
<evidence type="ECO:0000313" key="2">
    <source>
        <dbReference type="EMBL" id="MFF3570885.1"/>
    </source>
</evidence>
<comment type="caution">
    <text evidence="2">The sequence shown here is derived from an EMBL/GenBank/DDBJ whole genome shotgun (WGS) entry which is preliminary data.</text>
</comment>
<evidence type="ECO:0000313" key="3">
    <source>
        <dbReference type="Proteomes" id="UP001601992"/>
    </source>
</evidence>
<gene>
    <name evidence="2" type="ORF">ACFYXQ_24170</name>
</gene>